<evidence type="ECO:0000256" key="1">
    <source>
        <dbReference type="SAM" id="MobiDB-lite"/>
    </source>
</evidence>
<gene>
    <name evidence="3" type="ORF">GCM10014713_08580</name>
</gene>
<dbReference type="RefSeq" id="WP_189199943.1">
    <property type="nucleotide sequence ID" value="NZ_BMQQ01000002.1"/>
</dbReference>
<feature type="signal peptide" evidence="2">
    <location>
        <begin position="1"/>
        <end position="24"/>
    </location>
</feature>
<accession>A0A918GXM5</accession>
<reference evidence="3" key="1">
    <citation type="journal article" date="2014" name="Int. J. Syst. Evol. Microbiol.">
        <title>Complete genome sequence of Corynebacterium casei LMG S-19264T (=DSM 44701T), isolated from a smear-ripened cheese.</title>
        <authorList>
            <consortium name="US DOE Joint Genome Institute (JGI-PGF)"/>
            <person name="Walter F."/>
            <person name="Albersmeier A."/>
            <person name="Kalinowski J."/>
            <person name="Ruckert C."/>
        </authorList>
    </citation>
    <scope>NUCLEOTIDE SEQUENCE</scope>
    <source>
        <strain evidence="3">JCM 3172</strain>
    </source>
</reference>
<evidence type="ECO:0000256" key="2">
    <source>
        <dbReference type="SAM" id="SignalP"/>
    </source>
</evidence>
<comment type="caution">
    <text evidence="3">The sequence shown here is derived from an EMBL/GenBank/DDBJ whole genome shotgun (WGS) entry which is preliminary data.</text>
</comment>
<feature type="chain" id="PRO_5038427573" description="DUF642 domain-containing protein" evidence="2">
    <location>
        <begin position="25"/>
        <end position="316"/>
    </location>
</feature>
<keyword evidence="2" id="KW-0732">Signal</keyword>
<evidence type="ECO:0000313" key="3">
    <source>
        <dbReference type="EMBL" id="GGT18058.1"/>
    </source>
</evidence>
<dbReference type="EMBL" id="BMQQ01000002">
    <property type="protein sequence ID" value="GGT18058.1"/>
    <property type="molecule type" value="Genomic_DNA"/>
</dbReference>
<dbReference type="AlphaFoldDB" id="A0A918GXM5"/>
<proteinExistence type="predicted"/>
<feature type="region of interest" description="Disordered" evidence="1">
    <location>
        <begin position="213"/>
        <end position="234"/>
    </location>
</feature>
<feature type="region of interest" description="Disordered" evidence="1">
    <location>
        <begin position="256"/>
        <end position="299"/>
    </location>
</feature>
<name>A0A918GXM5_9ACTN</name>
<protein>
    <recommendedName>
        <fullName evidence="5">DUF642 domain-containing protein</fullName>
    </recommendedName>
</protein>
<organism evidence="3 4">
    <name type="scientific">Streptomyces purpureus</name>
    <dbReference type="NCBI Taxonomy" id="1951"/>
    <lineage>
        <taxon>Bacteria</taxon>
        <taxon>Bacillati</taxon>
        <taxon>Actinomycetota</taxon>
        <taxon>Actinomycetes</taxon>
        <taxon>Kitasatosporales</taxon>
        <taxon>Streptomycetaceae</taxon>
        <taxon>Streptomyces</taxon>
    </lineage>
</organism>
<reference evidence="3" key="2">
    <citation type="submission" date="2020-09" db="EMBL/GenBank/DDBJ databases">
        <authorList>
            <person name="Sun Q."/>
            <person name="Ohkuma M."/>
        </authorList>
    </citation>
    <scope>NUCLEOTIDE SEQUENCE</scope>
    <source>
        <strain evidence="3">JCM 3172</strain>
    </source>
</reference>
<feature type="compositionally biased region" description="Basic and acidic residues" evidence="1">
    <location>
        <begin position="260"/>
        <end position="289"/>
    </location>
</feature>
<dbReference type="Proteomes" id="UP000619486">
    <property type="component" value="Unassembled WGS sequence"/>
</dbReference>
<keyword evidence="4" id="KW-1185">Reference proteome</keyword>
<evidence type="ECO:0000313" key="4">
    <source>
        <dbReference type="Proteomes" id="UP000619486"/>
    </source>
</evidence>
<sequence length="316" mass="32934">MKNREIRSPLAVLTGIALAFSAFVAQPVSGSANANANAGVEPLRVGVLNGDFAAPLVEEDKGQKWQSPLVGWTGEGGVYGRTLAAHPSGLQAASLNWSGAGAIGTTLKAVREGAKVTVRWDDSSSTYASCTAAQLAGGQRYTVSVEGGDAAEKPVTTKPGQVGGAAWTRDRTFTFLATRDAPRVVFTSQEKGAHVSCGPLMTDVRAEQVPKAAATDPCAKQDEGAPPNPACTDQAANKDAINQCPASSRDCLQSVAGDGAEEKQGISDQKTTQDKFSKTERETKPDAARQELCGTGISGRLTPDDVVVPPGDWWFC</sequence>
<evidence type="ECO:0008006" key="5">
    <source>
        <dbReference type="Google" id="ProtNLM"/>
    </source>
</evidence>